<dbReference type="InterPro" id="IPR018656">
    <property type="entry name" value="DUF2087"/>
</dbReference>
<evidence type="ECO:0000313" key="2">
    <source>
        <dbReference type="EMBL" id="PWI24786.1"/>
    </source>
</evidence>
<dbReference type="RefSeq" id="WP_109306617.1">
    <property type="nucleotide sequence ID" value="NZ_BJUF01000041.1"/>
</dbReference>
<proteinExistence type="predicted"/>
<dbReference type="Pfam" id="PF09860">
    <property type="entry name" value="DUF2087"/>
    <property type="match status" value="1"/>
</dbReference>
<organism evidence="2 3">
    <name type="scientific">Kurthia sibirica</name>
    <dbReference type="NCBI Taxonomy" id="202750"/>
    <lineage>
        <taxon>Bacteria</taxon>
        <taxon>Bacillati</taxon>
        <taxon>Bacillota</taxon>
        <taxon>Bacilli</taxon>
        <taxon>Bacillales</taxon>
        <taxon>Caryophanaceae</taxon>
        <taxon>Kurthia</taxon>
    </lineage>
</organism>
<reference evidence="2 3" key="1">
    <citation type="submission" date="2018-05" db="EMBL/GenBank/DDBJ databases">
        <title>Kurthia sibirica genome sequence.</title>
        <authorList>
            <person name="Maclea K.S."/>
            <person name="Goen A.E."/>
        </authorList>
    </citation>
    <scope>NUCLEOTIDE SEQUENCE [LARGE SCALE GENOMIC DNA]</scope>
    <source>
        <strain evidence="2 3">ATCC 49154</strain>
    </source>
</reference>
<dbReference type="Proteomes" id="UP000245938">
    <property type="component" value="Unassembled WGS sequence"/>
</dbReference>
<accession>A0A2U3AJR0</accession>
<evidence type="ECO:0000313" key="3">
    <source>
        <dbReference type="Proteomes" id="UP000245938"/>
    </source>
</evidence>
<feature type="domain" description="DUF2087" evidence="1">
    <location>
        <begin position="179"/>
        <end position="247"/>
    </location>
</feature>
<gene>
    <name evidence="2" type="ORF">DEX24_11725</name>
</gene>
<dbReference type="OrthoDB" id="9789954at2"/>
<sequence length="248" mass="29484">MKYDMDEVKVEQLIKGYQEQEEYFSCLLCNHKIEKGIVYMKEDIMYEAEKFMKLHITIKHDSVFTFFIEQNKKMTGLTEHQSNLMTAFYEGKGDKEIQAELEIGSISTIRQHRFALREKEKQAKVFLTLMHLLKQRENNADDFVPVHQTATMIDDRYNVTEKEQQEILEKNFPEGLNGKLARFPKKQKHKIIVLRAIAQNFEEGRKYSEKELNAIIAEKFDDFVTLRRYLIEYGFVDRLADGSEYWLK</sequence>
<dbReference type="AlphaFoldDB" id="A0A2U3AJR0"/>
<name>A0A2U3AJR0_9BACL</name>
<dbReference type="EMBL" id="QFVR01000016">
    <property type="protein sequence ID" value="PWI24786.1"/>
    <property type="molecule type" value="Genomic_DNA"/>
</dbReference>
<evidence type="ECO:0000259" key="1">
    <source>
        <dbReference type="Pfam" id="PF09860"/>
    </source>
</evidence>
<protein>
    <submittedName>
        <fullName evidence="2">Transcriptional regulator</fullName>
    </submittedName>
</protein>
<keyword evidence="3" id="KW-1185">Reference proteome</keyword>
<comment type="caution">
    <text evidence="2">The sequence shown here is derived from an EMBL/GenBank/DDBJ whole genome shotgun (WGS) entry which is preliminary data.</text>
</comment>